<feature type="region of interest" description="Disordered" evidence="1">
    <location>
        <begin position="177"/>
        <end position="295"/>
    </location>
</feature>
<dbReference type="Pfam" id="PF17662">
    <property type="entry name" value="DUF5524"/>
    <property type="match status" value="1"/>
</dbReference>
<feature type="compositionally biased region" description="Polar residues" evidence="1">
    <location>
        <begin position="204"/>
        <end position="216"/>
    </location>
</feature>
<gene>
    <name evidence="3" type="primary">CUNH7orf57</name>
</gene>
<proteinExistence type="predicted"/>
<keyword evidence="2" id="KW-1185">Reference proteome</keyword>
<dbReference type="PANTHER" id="PTHR31097:SF2">
    <property type="entry name" value="CHROMOSOME 7 OPEN READING FRAME 57"/>
    <property type="match status" value="1"/>
</dbReference>
<dbReference type="PANTHER" id="PTHR31097">
    <property type="entry name" value="SI:DKEY-276J7.1"/>
    <property type="match status" value="1"/>
</dbReference>
<sequence length="295" mass="32415">MPPSQPVGSVLLSLDWYYHLPVRRSEKAMDVPPASQIPGLSELQGSPSRPTLAMQRYWIKETDSEYVKLAKQGGRPDLLMHHAPGTGMGTGKDSPVTYSLPDWYIHHSKPPTASQRQAPPAHVPDYMVYEDFTPDPADRNHEPRRGPFDFDMKTVWQREAEEIGEEKKVRLPAINSKYPSKVGAPLGPRDPAGSRLSFPPMPGQKTSSPTNFSKLISNGYKDEWIQQRADTDRSATSTSSQAPQDPEGHQDVERPPGCEVPQGSAEAQGDVHPAIRAPRESSPTSAAASPPAELQ</sequence>
<evidence type="ECO:0000313" key="3">
    <source>
        <dbReference type="RefSeq" id="XP_019508547.1"/>
    </source>
</evidence>
<accession>A0A8B7S5F3</accession>
<feature type="compositionally biased region" description="Basic and acidic residues" evidence="1">
    <location>
        <begin position="220"/>
        <end position="233"/>
    </location>
</feature>
<evidence type="ECO:0000313" key="2">
    <source>
        <dbReference type="Proteomes" id="UP000694851"/>
    </source>
</evidence>
<dbReference type="CTD" id="103176405"/>
<dbReference type="AlphaFoldDB" id="A0A8B7S5F3"/>
<evidence type="ECO:0000256" key="1">
    <source>
        <dbReference type="SAM" id="MobiDB-lite"/>
    </source>
</evidence>
<feature type="compositionally biased region" description="Basic and acidic residues" evidence="1">
    <location>
        <begin position="246"/>
        <end position="256"/>
    </location>
</feature>
<name>A0A8B7S5F3_HIPAR</name>
<organism evidence="2 3">
    <name type="scientific">Hipposideros armiger</name>
    <name type="common">Great Himalayan leaf-nosed bat</name>
    <dbReference type="NCBI Taxonomy" id="186990"/>
    <lineage>
        <taxon>Eukaryota</taxon>
        <taxon>Metazoa</taxon>
        <taxon>Chordata</taxon>
        <taxon>Craniata</taxon>
        <taxon>Vertebrata</taxon>
        <taxon>Euteleostomi</taxon>
        <taxon>Mammalia</taxon>
        <taxon>Eutheria</taxon>
        <taxon>Laurasiatheria</taxon>
        <taxon>Chiroptera</taxon>
        <taxon>Yinpterochiroptera</taxon>
        <taxon>Rhinolophoidea</taxon>
        <taxon>Hipposideridae</taxon>
        <taxon>Hipposideros</taxon>
    </lineage>
</organism>
<dbReference type="RefSeq" id="XP_019508547.1">
    <property type="nucleotide sequence ID" value="XM_019653002.1"/>
</dbReference>
<dbReference type="GeneID" id="109388352"/>
<dbReference type="Proteomes" id="UP000694851">
    <property type="component" value="Unplaced"/>
</dbReference>
<protein>
    <submittedName>
        <fullName evidence="3">Uncharacterized protein C7orf57 homolog isoform X1</fullName>
    </submittedName>
</protein>
<feature type="compositionally biased region" description="Low complexity" evidence="1">
    <location>
        <begin position="280"/>
        <end position="295"/>
    </location>
</feature>
<dbReference type="InterPro" id="IPR040247">
    <property type="entry name" value="DUF5524"/>
</dbReference>
<dbReference type="KEGG" id="hai:109388352"/>
<reference evidence="3" key="1">
    <citation type="submission" date="2025-08" db="UniProtKB">
        <authorList>
            <consortium name="RefSeq"/>
        </authorList>
    </citation>
    <scope>IDENTIFICATION</scope>
    <source>
        <tissue evidence="3">Muscle</tissue>
    </source>
</reference>